<organism evidence="2 3">
    <name type="scientific">Paspalum notatum var. saurae</name>
    <dbReference type="NCBI Taxonomy" id="547442"/>
    <lineage>
        <taxon>Eukaryota</taxon>
        <taxon>Viridiplantae</taxon>
        <taxon>Streptophyta</taxon>
        <taxon>Embryophyta</taxon>
        <taxon>Tracheophyta</taxon>
        <taxon>Spermatophyta</taxon>
        <taxon>Magnoliopsida</taxon>
        <taxon>Liliopsida</taxon>
        <taxon>Poales</taxon>
        <taxon>Poaceae</taxon>
        <taxon>PACMAD clade</taxon>
        <taxon>Panicoideae</taxon>
        <taxon>Andropogonodae</taxon>
        <taxon>Paspaleae</taxon>
        <taxon>Paspalinae</taxon>
        <taxon>Paspalum</taxon>
    </lineage>
</organism>
<dbReference type="EMBL" id="CP144754">
    <property type="protein sequence ID" value="WVZ96783.1"/>
    <property type="molecule type" value="Genomic_DNA"/>
</dbReference>
<keyword evidence="3" id="KW-1185">Reference proteome</keyword>
<protein>
    <submittedName>
        <fullName evidence="2">Uncharacterized protein</fullName>
    </submittedName>
</protein>
<name>A0AAQ3UQE7_PASNO</name>
<evidence type="ECO:0000313" key="3">
    <source>
        <dbReference type="Proteomes" id="UP001341281"/>
    </source>
</evidence>
<feature type="region of interest" description="Disordered" evidence="1">
    <location>
        <begin position="1"/>
        <end position="33"/>
    </location>
</feature>
<evidence type="ECO:0000256" key="1">
    <source>
        <dbReference type="SAM" id="MobiDB-lite"/>
    </source>
</evidence>
<reference evidence="2 3" key="1">
    <citation type="submission" date="2024-02" db="EMBL/GenBank/DDBJ databases">
        <title>High-quality chromosome-scale genome assembly of Pensacola bahiagrass (Paspalum notatum Flugge var. saurae).</title>
        <authorList>
            <person name="Vega J.M."/>
            <person name="Podio M."/>
            <person name="Orjuela J."/>
            <person name="Siena L.A."/>
            <person name="Pessino S.C."/>
            <person name="Combes M.C."/>
            <person name="Mariac C."/>
            <person name="Albertini E."/>
            <person name="Pupilli F."/>
            <person name="Ortiz J.P.A."/>
            <person name="Leblanc O."/>
        </authorList>
    </citation>
    <scope>NUCLEOTIDE SEQUENCE [LARGE SCALE GENOMIC DNA]</scope>
    <source>
        <strain evidence="2">R1</strain>
        <tissue evidence="2">Leaf</tissue>
    </source>
</reference>
<dbReference type="Proteomes" id="UP001341281">
    <property type="component" value="Chromosome 10"/>
</dbReference>
<gene>
    <name evidence="2" type="ORF">U9M48_042377</name>
</gene>
<accession>A0AAQ3UQE7</accession>
<proteinExistence type="predicted"/>
<dbReference type="AlphaFoldDB" id="A0AAQ3UQE7"/>
<feature type="compositionally biased region" description="Low complexity" evidence="1">
    <location>
        <begin position="16"/>
        <end position="27"/>
    </location>
</feature>
<evidence type="ECO:0000313" key="2">
    <source>
        <dbReference type="EMBL" id="WVZ96783.1"/>
    </source>
</evidence>
<sequence>MMGGSGKQSLTRGGRDAAAVATRTARLPSPPSSLLPTVVPLPEVISLYYGASVCALVSPYSFRSEASSLKHGASAR</sequence>